<keyword evidence="4" id="KW-1185">Reference proteome</keyword>
<accession>A0A840VWC7</accession>
<feature type="compositionally biased region" description="Gly residues" evidence="1">
    <location>
        <begin position="81"/>
        <end position="90"/>
    </location>
</feature>
<feature type="region of interest" description="Disordered" evidence="1">
    <location>
        <begin position="52"/>
        <end position="90"/>
    </location>
</feature>
<dbReference type="GO" id="GO:0051301">
    <property type="term" value="P:cell division"/>
    <property type="evidence" value="ECO:0007669"/>
    <property type="project" value="UniProtKB-KW"/>
</dbReference>
<evidence type="ECO:0000313" key="3">
    <source>
        <dbReference type="EMBL" id="MBB5480927.1"/>
    </source>
</evidence>
<dbReference type="AlphaFoldDB" id="A0A840VWC7"/>
<protein>
    <submittedName>
        <fullName evidence="3">FtsZ-interacting cell division protein ZipA</fullName>
    </submittedName>
</protein>
<organism evidence="3 4">
    <name type="scientific">Micromonospora parathelypteridis</name>
    <dbReference type="NCBI Taxonomy" id="1839617"/>
    <lineage>
        <taxon>Bacteria</taxon>
        <taxon>Bacillati</taxon>
        <taxon>Actinomycetota</taxon>
        <taxon>Actinomycetes</taxon>
        <taxon>Micromonosporales</taxon>
        <taxon>Micromonosporaceae</taxon>
        <taxon>Micromonospora</taxon>
    </lineage>
</organism>
<keyword evidence="3" id="KW-0131">Cell cycle</keyword>
<name>A0A840VWC7_9ACTN</name>
<feature type="transmembrane region" description="Helical" evidence="2">
    <location>
        <begin position="6"/>
        <end position="27"/>
    </location>
</feature>
<comment type="caution">
    <text evidence="3">The sequence shown here is derived from an EMBL/GenBank/DDBJ whole genome shotgun (WGS) entry which is preliminary data.</text>
</comment>
<keyword evidence="2" id="KW-0812">Transmembrane</keyword>
<keyword evidence="2" id="KW-1133">Transmembrane helix</keyword>
<sequence>MDGHLLVWGIVVVLVLVGLVVVALLASRRRASRVLTREEQLRLAKRAALQIATKSRKSRRGSLRGTGTGFDSHPNDAAMFGGEGGSTGAP</sequence>
<gene>
    <name evidence="3" type="ORF">HNR20_005432</name>
</gene>
<evidence type="ECO:0000313" key="4">
    <source>
        <dbReference type="Proteomes" id="UP000586947"/>
    </source>
</evidence>
<dbReference type="Proteomes" id="UP000586947">
    <property type="component" value="Unassembled WGS sequence"/>
</dbReference>
<dbReference type="EMBL" id="JACHDP010000001">
    <property type="protein sequence ID" value="MBB5480927.1"/>
    <property type="molecule type" value="Genomic_DNA"/>
</dbReference>
<keyword evidence="3" id="KW-0132">Cell division</keyword>
<evidence type="ECO:0000256" key="2">
    <source>
        <dbReference type="SAM" id="Phobius"/>
    </source>
</evidence>
<evidence type="ECO:0000256" key="1">
    <source>
        <dbReference type="SAM" id="MobiDB-lite"/>
    </source>
</evidence>
<reference evidence="3 4" key="1">
    <citation type="submission" date="2020-08" db="EMBL/GenBank/DDBJ databases">
        <title>Sequencing the genomes of 1000 actinobacteria strains.</title>
        <authorList>
            <person name="Klenk H.-P."/>
        </authorList>
    </citation>
    <scope>NUCLEOTIDE SEQUENCE [LARGE SCALE GENOMIC DNA]</scope>
    <source>
        <strain evidence="3 4">DSM 103125</strain>
    </source>
</reference>
<keyword evidence="2" id="KW-0472">Membrane</keyword>
<dbReference type="RefSeq" id="WP_184185570.1">
    <property type="nucleotide sequence ID" value="NZ_BMNF01000004.1"/>
</dbReference>
<proteinExistence type="predicted"/>